<accession>A0A178ICV8</accession>
<feature type="modified residue" description="4-aspartylphosphate" evidence="4">
    <location>
        <position position="50"/>
    </location>
</feature>
<evidence type="ECO:0008006" key="9">
    <source>
        <dbReference type="Google" id="ProtNLM"/>
    </source>
</evidence>
<dbReference type="GO" id="GO:0003677">
    <property type="term" value="F:DNA binding"/>
    <property type="evidence" value="ECO:0007669"/>
    <property type="project" value="UniProtKB-KW"/>
</dbReference>
<feature type="domain" description="HTH luxR-type" evidence="5">
    <location>
        <begin position="146"/>
        <end position="205"/>
    </location>
</feature>
<dbReference type="PROSITE" id="PS50043">
    <property type="entry name" value="HTH_LUXR_2"/>
    <property type="match status" value="1"/>
</dbReference>
<dbReference type="InterPro" id="IPR036388">
    <property type="entry name" value="WH-like_DNA-bd_sf"/>
</dbReference>
<reference evidence="7 8" key="1">
    <citation type="submission" date="2016-01" db="EMBL/GenBank/DDBJ databases">
        <title>High potential of lignocellulose degradation of a new Verrucomicrobia species.</title>
        <authorList>
            <person name="Wang Y."/>
            <person name="Shi Y."/>
            <person name="Qiu Z."/>
            <person name="Liu S."/>
            <person name="Yang H."/>
        </authorList>
    </citation>
    <scope>NUCLEOTIDE SEQUENCE [LARGE SCALE GENOMIC DNA]</scope>
    <source>
        <strain evidence="7 8">TSB47</strain>
    </source>
</reference>
<dbReference type="AlphaFoldDB" id="A0A178ICV8"/>
<dbReference type="RefSeq" id="WP_334319625.1">
    <property type="nucleotide sequence ID" value="NZ_KV441843.1"/>
</dbReference>
<dbReference type="GO" id="GO:0000160">
    <property type="term" value="P:phosphorelay signal transduction system"/>
    <property type="evidence" value="ECO:0007669"/>
    <property type="project" value="InterPro"/>
</dbReference>
<dbReference type="STRING" id="1184151.AW736_20150"/>
<evidence type="ECO:0000259" key="6">
    <source>
        <dbReference type="PROSITE" id="PS50110"/>
    </source>
</evidence>
<dbReference type="InterPro" id="IPR016032">
    <property type="entry name" value="Sig_transdc_resp-reg_C-effctor"/>
</dbReference>
<dbReference type="PANTHER" id="PTHR44688">
    <property type="entry name" value="DNA-BINDING TRANSCRIPTIONAL ACTIVATOR DEVR_DOSR"/>
    <property type="match status" value="1"/>
</dbReference>
<evidence type="ECO:0000256" key="1">
    <source>
        <dbReference type="ARBA" id="ARBA00023015"/>
    </source>
</evidence>
<keyword evidence="4" id="KW-0597">Phosphoprotein</keyword>
<keyword evidence="3" id="KW-0804">Transcription</keyword>
<dbReference type="Gene3D" id="1.10.10.10">
    <property type="entry name" value="Winged helix-like DNA-binding domain superfamily/Winged helix DNA-binding domain"/>
    <property type="match status" value="1"/>
</dbReference>
<keyword evidence="8" id="KW-1185">Reference proteome</keyword>
<dbReference type="PANTHER" id="PTHR44688:SF16">
    <property type="entry name" value="DNA-BINDING TRANSCRIPTIONAL ACTIVATOR DEVR_DOSR"/>
    <property type="match status" value="1"/>
</dbReference>
<evidence type="ECO:0000256" key="3">
    <source>
        <dbReference type="ARBA" id="ARBA00023163"/>
    </source>
</evidence>
<dbReference type="Proteomes" id="UP000078486">
    <property type="component" value="Unassembled WGS sequence"/>
</dbReference>
<dbReference type="Pfam" id="PF00072">
    <property type="entry name" value="Response_reg"/>
    <property type="match status" value="1"/>
</dbReference>
<evidence type="ECO:0000259" key="5">
    <source>
        <dbReference type="PROSITE" id="PS50043"/>
    </source>
</evidence>
<feature type="domain" description="Response regulatory" evidence="6">
    <location>
        <begin position="1"/>
        <end position="115"/>
    </location>
</feature>
<dbReference type="PRINTS" id="PR00038">
    <property type="entry name" value="HTHLUXR"/>
</dbReference>
<dbReference type="CDD" id="cd06170">
    <property type="entry name" value="LuxR_C_like"/>
    <property type="match status" value="1"/>
</dbReference>
<organism evidence="7 8">
    <name type="scientific">Termitidicoccus mucosus</name>
    <dbReference type="NCBI Taxonomy" id="1184151"/>
    <lineage>
        <taxon>Bacteria</taxon>
        <taxon>Pseudomonadati</taxon>
        <taxon>Verrucomicrobiota</taxon>
        <taxon>Opitutia</taxon>
        <taxon>Opitutales</taxon>
        <taxon>Opitutaceae</taxon>
        <taxon>Termitidicoccus</taxon>
    </lineage>
</organism>
<evidence type="ECO:0000313" key="8">
    <source>
        <dbReference type="Proteomes" id="UP000078486"/>
    </source>
</evidence>
<keyword evidence="2" id="KW-0238">DNA-binding</keyword>
<dbReference type="InterPro" id="IPR001789">
    <property type="entry name" value="Sig_transdc_resp-reg_receiver"/>
</dbReference>
<keyword evidence="1" id="KW-0805">Transcription regulation</keyword>
<comment type="caution">
    <text evidence="7">The sequence shown here is derived from an EMBL/GenBank/DDBJ whole genome shotgun (WGS) entry which is preliminary data.</text>
</comment>
<dbReference type="InterPro" id="IPR011006">
    <property type="entry name" value="CheY-like_superfamily"/>
</dbReference>
<dbReference type="SUPFAM" id="SSF52172">
    <property type="entry name" value="CheY-like"/>
    <property type="match status" value="1"/>
</dbReference>
<protein>
    <recommendedName>
        <fullName evidence="9">LuxR family transcriptional regulator</fullName>
    </recommendedName>
</protein>
<dbReference type="SMART" id="SM00421">
    <property type="entry name" value="HTH_LUXR"/>
    <property type="match status" value="1"/>
</dbReference>
<proteinExistence type="predicted"/>
<dbReference type="Pfam" id="PF00196">
    <property type="entry name" value="GerE"/>
    <property type="match status" value="1"/>
</dbReference>
<evidence type="ECO:0000256" key="2">
    <source>
        <dbReference type="ARBA" id="ARBA00023125"/>
    </source>
</evidence>
<dbReference type="GO" id="GO:0006355">
    <property type="term" value="P:regulation of DNA-templated transcription"/>
    <property type="evidence" value="ECO:0007669"/>
    <property type="project" value="InterPro"/>
</dbReference>
<evidence type="ECO:0000256" key="4">
    <source>
        <dbReference type="PROSITE-ProRule" id="PRU00169"/>
    </source>
</evidence>
<sequence length="221" mass="24035">MFVCDQPVVRELLANHFSKLGAYAVTAPAWNPNTIIDEVKQVCPALVAIDFNLRNNAALLLLLQIRQIVPGIRILVFSGTPSPELIKSALEAGAHGYLDSSSTLAEFQRALSSVLEGRAYFSAEVNAAILNIMQSRSLDSAGIMMPLSQRELTVLRLMANGLSSKEIAKKLGISPYTVVNHRTKIMRKTGIHRAAQLSLYAAQIGLIPTPNSTHPFQTMLA</sequence>
<dbReference type="PROSITE" id="PS50110">
    <property type="entry name" value="RESPONSE_REGULATORY"/>
    <property type="match status" value="1"/>
</dbReference>
<name>A0A178ICV8_9BACT</name>
<dbReference type="SUPFAM" id="SSF46894">
    <property type="entry name" value="C-terminal effector domain of the bipartite response regulators"/>
    <property type="match status" value="1"/>
</dbReference>
<dbReference type="Gene3D" id="3.40.50.2300">
    <property type="match status" value="1"/>
</dbReference>
<gene>
    <name evidence="7" type="ORF">AW736_20150</name>
</gene>
<evidence type="ECO:0000313" key="7">
    <source>
        <dbReference type="EMBL" id="OAM87852.1"/>
    </source>
</evidence>
<dbReference type="InterPro" id="IPR000792">
    <property type="entry name" value="Tscrpt_reg_LuxR_C"/>
</dbReference>
<dbReference type="EMBL" id="LRRQ01000155">
    <property type="protein sequence ID" value="OAM87852.1"/>
    <property type="molecule type" value="Genomic_DNA"/>
</dbReference>